<dbReference type="AlphaFoldDB" id="A0AAW5F2A9"/>
<name>A0AAW5F2A9_CLOSY</name>
<comment type="cofactor">
    <cofactor evidence="1">
        <name>thiamine diphosphate</name>
        <dbReference type="ChEBI" id="CHEBI:58937"/>
    </cofactor>
</comment>
<accession>A0AAW5F2A9</accession>
<dbReference type="InterPro" id="IPR051157">
    <property type="entry name" value="PDH/Transketolase"/>
</dbReference>
<dbReference type="InterPro" id="IPR029061">
    <property type="entry name" value="THDP-binding"/>
</dbReference>
<evidence type="ECO:0000256" key="3">
    <source>
        <dbReference type="ARBA" id="ARBA00023052"/>
    </source>
</evidence>
<sequence>MIKTADKICPESVEMRKAFCESLIELAGEDENVIVMDGDLMGAMGTKPFADEYPDQTLDCGIQEANAVGVAAGMSAVGKIPFVHSFGPFISRRACDQVFMSGAYARLNVKLVGSDPGITAQINGGTHMPFEDMGIMRGIPQMTIVEPTDITMLRSVMRQMKENYGMFYMRLVRKTCMKIYEEGSEFEIGKAVVLRDGRDASVIASGYCVAQALKAAEELEREGVYIRVIDMFTWKPVDEETIVKAAKETGAIVTAENHNVINGLGSAVAETVVKHSPVPMEMIGVQDQFGEVGNLDYLARRFGLKAENIIEAVKKAIKRK</sequence>
<dbReference type="SMART" id="SM00861">
    <property type="entry name" value="Transket_pyr"/>
    <property type="match status" value="1"/>
</dbReference>
<feature type="domain" description="Transketolase-like pyrimidine-binding" evidence="4">
    <location>
        <begin position="13"/>
        <end position="179"/>
    </location>
</feature>
<dbReference type="Pfam" id="PF02779">
    <property type="entry name" value="Transket_pyr"/>
    <property type="match status" value="1"/>
</dbReference>
<dbReference type="PANTHER" id="PTHR43825:SF1">
    <property type="entry name" value="TRANSKETOLASE-LIKE PYRIMIDINE-BINDING DOMAIN-CONTAINING PROTEIN"/>
    <property type="match status" value="1"/>
</dbReference>
<evidence type="ECO:0000259" key="4">
    <source>
        <dbReference type="SMART" id="SM00861"/>
    </source>
</evidence>
<dbReference type="EMBL" id="JAINVB010000001">
    <property type="protein sequence ID" value="MCK0086540.1"/>
    <property type="molecule type" value="Genomic_DNA"/>
</dbReference>
<dbReference type="Gene3D" id="3.40.50.920">
    <property type="match status" value="1"/>
</dbReference>
<dbReference type="InterPro" id="IPR005475">
    <property type="entry name" value="Transketolase-like_Pyr-bd"/>
</dbReference>
<dbReference type="Gene3D" id="3.40.50.970">
    <property type="match status" value="1"/>
</dbReference>
<dbReference type="Pfam" id="PF02780">
    <property type="entry name" value="Transketolase_C"/>
    <property type="match status" value="1"/>
</dbReference>
<dbReference type="CDD" id="cd07033">
    <property type="entry name" value="TPP_PYR_DXS_TK_like"/>
    <property type="match status" value="1"/>
</dbReference>
<dbReference type="Proteomes" id="UP001203136">
    <property type="component" value="Unassembled WGS sequence"/>
</dbReference>
<dbReference type="RefSeq" id="WP_003508095.1">
    <property type="nucleotide sequence ID" value="NZ_CABKPP010000003.1"/>
</dbReference>
<dbReference type="InterPro" id="IPR009014">
    <property type="entry name" value="Transketo_C/PFOR_II"/>
</dbReference>
<dbReference type="FunFam" id="3.40.50.970:FF:000129">
    <property type="entry name" value="Transketolase"/>
    <property type="match status" value="1"/>
</dbReference>
<protein>
    <submittedName>
        <fullName evidence="5">Transketolase family protein</fullName>
    </submittedName>
</protein>
<reference evidence="5" key="1">
    <citation type="journal article" date="2022" name="Cell Host Microbe">
        <title>Colonization of the live biotherapeutic product VE303 and modulation of the microbiota and metabolites in healthy volunteers.</title>
        <authorList>
            <person name="Dsouza M."/>
            <person name="Menon R."/>
            <person name="Crossette E."/>
            <person name="Bhattarai S.K."/>
            <person name="Schneider J."/>
            <person name="Kim Y.G."/>
            <person name="Reddy S."/>
            <person name="Caballero S."/>
            <person name="Felix C."/>
            <person name="Cornacchione L."/>
            <person name="Hendrickson J."/>
            <person name="Watson A.R."/>
            <person name="Minot S.S."/>
            <person name="Greenfield N."/>
            <person name="Schopf L."/>
            <person name="Szabady R."/>
            <person name="Patarroyo J."/>
            <person name="Smith W."/>
            <person name="Harrison P."/>
            <person name="Kuijper E.J."/>
            <person name="Kelly C.P."/>
            <person name="Olle B."/>
            <person name="Bobilev D."/>
            <person name="Silber J.L."/>
            <person name="Bucci V."/>
            <person name="Roberts B."/>
            <person name="Faith J."/>
            <person name="Norman J.M."/>
        </authorList>
    </citation>
    <scope>NUCLEOTIDE SEQUENCE</scope>
    <source>
        <strain evidence="5">VE303-04</strain>
    </source>
</reference>
<organism evidence="5 6">
    <name type="scientific">Clostridium symbiosum</name>
    <name type="common">Bacteroides symbiosus</name>
    <dbReference type="NCBI Taxonomy" id="1512"/>
    <lineage>
        <taxon>Bacteria</taxon>
        <taxon>Bacillati</taxon>
        <taxon>Bacillota</taxon>
        <taxon>Clostridia</taxon>
        <taxon>Lachnospirales</taxon>
        <taxon>Lachnospiraceae</taxon>
        <taxon>Otoolea</taxon>
    </lineage>
</organism>
<comment type="caution">
    <text evidence="5">The sequence shown here is derived from an EMBL/GenBank/DDBJ whole genome shotgun (WGS) entry which is preliminary data.</text>
</comment>
<dbReference type="PANTHER" id="PTHR43825">
    <property type="entry name" value="PYRUVATE DEHYDROGENASE E1 COMPONENT"/>
    <property type="match status" value="1"/>
</dbReference>
<dbReference type="SUPFAM" id="SSF52922">
    <property type="entry name" value="TK C-terminal domain-like"/>
    <property type="match status" value="1"/>
</dbReference>
<evidence type="ECO:0000256" key="1">
    <source>
        <dbReference type="ARBA" id="ARBA00001964"/>
    </source>
</evidence>
<evidence type="ECO:0000256" key="2">
    <source>
        <dbReference type="ARBA" id="ARBA00007131"/>
    </source>
</evidence>
<dbReference type="InterPro" id="IPR033248">
    <property type="entry name" value="Transketolase_C"/>
</dbReference>
<gene>
    <name evidence="5" type="ORF">K5I21_11780</name>
</gene>
<comment type="similarity">
    <text evidence="2">Belongs to the transketolase family.</text>
</comment>
<keyword evidence="3" id="KW-0786">Thiamine pyrophosphate</keyword>
<evidence type="ECO:0000313" key="6">
    <source>
        <dbReference type="Proteomes" id="UP001203136"/>
    </source>
</evidence>
<dbReference type="SUPFAM" id="SSF52518">
    <property type="entry name" value="Thiamin diphosphate-binding fold (THDP-binding)"/>
    <property type="match status" value="1"/>
</dbReference>
<evidence type="ECO:0000313" key="5">
    <source>
        <dbReference type="EMBL" id="MCK0086540.1"/>
    </source>
</evidence>
<proteinExistence type="inferred from homology"/>